<dbReference type="Pfam" id="PF00884">
    <property type="entry name" value="Sulfatase"/>
    <property type="match status" value="1"/>
</dbReference>
<dbReference type="InterPro" id="IPR000917">
    <property type="entry name" value="Sulfatase_N"/>
</dbReference>
<evidence type="ECO:0000259" key="5">
    <source>
        <dbReference type="Pfam" id="PF00884"/>
    </source>
</evidence>
<evidence type="ECO:0000313" key="7">
    <source>
        <dbReference type="Proteomes" id="UP000321532"/>
    </source>
</evidence>
<evidence type="ECO:0000256" key="4">
    <source>
        <dbReference type="ARBA" id="ARBA00022837"/>
    </source>
</evidence>
<keyword evidence="7" id="KW-1185">Reference proteome</keyword>
<accession>A0A512B574</accession>
<dbReference type="InterPro" id="IPR017850">
    <property type="entry name" value="Alkaline_phosphatase_core_sf"/>
</dbReference>
<evidence type="ECO:0000256" key="1">
    <source>
        <dbReference type="ARBA" id="ARBA00008779"/>
    </source>
</evidence>
<dbReference type="AlphaFoldDB" id="A0A512B574"/>
<dbReference type="EMBL" id="BJYS01000051">
    <property type="protein sequence ID" value="GEO07099.1"/>
    <property type="molecule type" value="Genomic_DNA"/>
</dbReference>
<dbReference type="PANTHER" id="PTHR42693">
    <property type="entry name" value="ARYLSULFATASE FAMILY MEMBER"/>
    <property type="match status" value="1"/>
</dbReference>
<name>A0A512B574_9BACT</name>
<dbReference type="PROSITE" id="PS00523">
    <property type="entry name" value="SULFATASE_1"/>
    <property type="match status" value="1"/>
</dbReference>
<dbReference type="InterPro" id="IPR050738">
    <property type="entry name" value="Sulfatase"/>
</dbReference>
<evidence type="ECO:0000256" key="3">
    <source>
        <dbReference type="ARBA" id="ARBA00022801"/>
    </source>
</evidence>
<dbReference type="InterPro" id="IPR024607">
    <property type="entry name" value="Sulfatase_CS"/>
</dbReference>
<dbReference type="SUPFAM" id="SSF53649">
    <property type="entry name" value="Alkaline phosphatase-like"/>
    <property type="match status" value="1"/>
</dbReference>
<dbReference type="CDD" id="cd16027">
    <property type="entry name" value="SGSH"/>
    <property type="match status" value="1"/>
</dbReference>
<dbReference type="Proteomes" id="UP000321532">
    <property type="component" value="Unassembled WGS sequence"/>
</dbReference>
<comment type="caution">
    <text evidence="6">The sequence shown here is derived from an EMBL/GenBank/DDBJ whole genome shotgun (WGS) entry which is preliminary data.</text>
</comment>
<feature type="domain" description="Sulfatase N-terminal" evidence="5">
    <location>
        <begin position="7"/>
        <end position="262"/>
    </location>
</feature>
<evidence type="ECO:0000256" key="2">
    <source>
        <dbReference type="ARBA" id="ARBA00022723"/>
    </source>
</evidence>
<evidence type="ECO:0000313" key="6">
    <source>
        <dbReference type="EMBL" id="GEO07099.1"/>
    </source>
</evidence>
<dbReference type="Gene3D" id="3.40.720.10">
    <property type="entry name" value="Alkaline Phosphatase, subunit A"/>
    <property type="match status" value="1"/>
</dbReference>
<dbReference type="PANTHER" id="PTHR42693:SF53">
    <property type="entry name" value="ENDO-4-O-SULFATASE"/>
    <property type="match status" value="1"/>
</dbReference>
<proteinExistence type="inferred from homology"/>
<keyword evidence="3" id="KW-0378">Hydrolase</keyword>
<protein>
    <submittedName>
        <fullName evidence="6">Arylsulfatase</fullName>
    </submittedName>
</protein>
<reference evidence="6 7" key="1">
    <citation type="submission" date="2019-07" db="EMBL/GenBank/DDBJ databases">
        <title>Whole genome shotgun sequence of Adhaeribacter aerolatus NBRC 106133.</title>
        <authorList>
            <person name="Hosoyama A."/>
            <person name="Uohara A."/>
            <person name="Ohji S."/>
            <person name="Ichikawa N."/>
        </authorList>
    </citation>
    <scope>NUCLEOTIDE SEQUENCE [LARGE SCALE GENOMIC DNA]</scope>
    <source>
        <strain evidence="6 7">NBRC 106133</strain>
    </source>
</reference>
<gene>
    <name evidence="6" type="primary">arsA_4</name>
    <name evidence="6" type="ORF">AAE02nite_47630</name>
</gene>
<comment type="similarity">
    <text evidence="1">Belongs to the sulfatase family.</text>
</comment>
<dbReference type="GO" id="GO:0046872">
    <property type="term" value="F:metal ion binding"/>
    <property type="evidence" value="ECO:0007669"/>
    <property type="project" value="UniProtKB-KW"/>
</dbReference>
<organism evidence="6 7">
    <name type="scientific">Adhaeribacter aerolatus</name>
    <dbReference type="NCBI Taxonomy" id="670289"/>
    <lineage>
        <taxon>Bacteria</taxon>
        <taxon>Pseudomonadati</taxon>
        <taxon>Bacteroidota</taxon>
        <taxon>Cytophagia</taxon>
        <taxon>Cytophagales</taxon>
        <taxon>Hymenobacteraceae</taxon>
        <taxon>Adhaeribacter</taxon>
    </lineage>
</organism>
<sequence>MANDISPDLGCYGNKLVYTPNLDRLAKAGVMYRNFITVGAVCSPSRSALITGMYSVSINSHNQFPKNKTTLPAPVVPVTEYFRHAGYFVANTGGVQMSGPHYTGYNFEHEPKKLYAGFDWRQRGKDQPFFAQVHLTYAHRPFKRDPAHPIDANKVVLPPYYPNHPVARQDWALYLETVQLLDQQVGTILERLRQDGLADNTVVFFFGDHGRPHVRGKQFLYEGGINTPLIVRWPGHLSAGTTSDRLISNIDLAATALQLADIKTPAYMQGQDFLGKTAPARQYAFAARDRCDETLDRIRAVRTKDFKYIRNFYPERPYTQFNAYKKWEYPVLTLLQVLQRQGKLTPDQARFMAPNRPAEELYDLKKDPYELHNLADQAAYQSKLKELRGQLDKWIATADKGPYPEYPTEVSYAIDLMKDKFKTEMEKKGLSPTISDEEFLHYWEKQLVPTKPEQAKN</sequence>
<keyword evidence="2" id="KW-0479">Metal-binding</keyword>
<keyword evidence="4" id="KW-0106">Calcium</keyword>
<dbReference type="GO" id="GO:0004065">
    <property type="term" value="F:arylsulfatase activity"/>
    <property type="evidence" value="ECO:0007669"/>
    <property type="project" value="TreeGrafter"/>
</dbReference>